<evidence type="ECO:0000313" key="1">
    <source>
        <dbReference type="EMBL" id="KKN69162.1"/>
    </source>
</evidence>
<name>A0A0F9T2T1_9ZZZZ</name>
<reference evidence="1" key="1">
    <citation type="journal article" date="2015" name="Nature">
        <title>Complex archaea that bridge the gap between prokaryotes and eukaryotes.</title>
        <authorList>
            <person name="Spang A."/>
            <person name="Saw J.H."/>
            <person name="Jorgensen S.L."/>
            <person name="Zaremba-Niedzwiedzka K."/>
            <person name="Martijn J."/>
            <person name="Lind A.E."/>
            <person name="van Eijk R."/>
            <person name="Schleper C."/>
            <person name="Guy L."/>
            <person name="Ettema T.J."/>
        </authorList>
    </citation>
    <scope>NUCLEOTIDE SEQUENCE</scope>
</reference>
<dbReference type="AlphaFoldDB" id="A0A0F9T2T1"/>
<gene>
    <name evidence="1" type="ORF">LCGC14_0443380</name>
</gene>
<comment type="caution">
    <text evidence="1">The sequence shown here is derived from an EMBL/GenBank/DDBJ whole genome shotgun (WGS) entry which is preliminary data.</text>
</comment>
<sequence>MQPQEFWRNGAGYLWRLITPAPLGTPDQEPPGWGVGAIVRDIPDVDLLPGTIDISEGDRVVTHWDPGWKLGSNVELVTQMVAPSRDFYVARQTETTRQKAEAETALVEAQAEVGRIDAMETDATTIAAVKLLNAPEGADPAPGLPAKTPYEKRADARAAVAQIDAFLPSVDAAIVDVAEVIAAVDSLGRDFIPVAEVAAEVERLRL</sequence>
<protein>
    <submittedName>
        <fullName evidence="1">Uncharacterized protein</fullName>
    </submittedName>
</protein>
<accession>A0A0F9T2T1</accession>
<organism evidence="1">
    <name type="scientific">marine sediment metagenome</name>
    <dbReference type="NCBI Taxonomy" id="412755"/>
    <lineage>
        <taxon>unclassified sequences</taxon>
        <taxon>metagenomes</taxon>
        <taxon>ecological metagenomes</taxon>
    </lineage>
</organism>
<proteinExistence type="predicted"/>
<dbReference type="EMBL" id="LAZR01000431">
    <property type="protein sequence ID" value="KKN69162.1"/>
    <property type="molecule type" value="Genomic_DNA"/>
</dbReference>